<protein>
    <submittedName>
        <fullName evidence="1">Uncharacterized protein</fullName>
    </submittedName>
</protein>
<organism evidence="1 2">
    <name type="scientific">Thermococcus litoralis (strain ATCC 51850 / DSM 5473 / JCM 8560 / NS-C)</name>
    <dbReference type="NCBI Taxonomy" id="523849"/>
    <lineage>
        <taxon>Archaea</taxon>
        <taxon>Methanobacteriati</taxon>
        <taxon>Methanobacteriota</taxon>
        <taxon>Thermococci</taxon>
        <taxon>Thermococcales</taxon>
        <taxon>Thermococcaceae</taxon>
        <taxon>Thermococcus</taxon>
    </lineage>
</organism>
<dbReference type="PaxDb" id="523849-OCC_02967"/>
<dbReference type="KEGG" id="tlt:OCC_02967"/>
<proteinExistence type="predicted"/>
<name>H3ZQ15_THELN</name>
<dbReference type="Proteomes" id="UP000015502">
    <property type="component" value="Chromosome"/>
</dbReference>
<accession>H3ZQ15</accession>
<keyword evidence="2" id="KW-1185">Reference proteome</keyword>
<dbReference type="AlphaFoldDB" id="H3ZQ15"/>
<evidence type="ECO:0000313" key="2">
    <source>
        <dbReference type="Proteomes" id="UP000015502"/>
    </source>
</evidence>
<gene>
    <name evidence="1" type="ORF">OCC_02967</name>
</gene>
<evidence type="ECO:0000313" key="1">
    <source>
        <dbReference type="EMBL" id="EHR77978.2"/>
    </source>
</evidence>
<dbReference type="HOGENOM" id="CLU_2257503_0_0_2"/>
<dbReference type="EMBL" id="CP006670">
    <property type="protein sequence ID" value="EHR77978.2"/>
    <property type="molecule type" value="Genomic_DNA"/>
</dbReference>
<sequence length="103" mass="12157">MNLEVSEFNGFYISAIEAEGATLDELKKLLDEHFVLYKYIEDEQMLIAIGTYITEDQFFKEEIQIEAWEAGGDLIVRMYSLNKEFLTYFLEHIKKRLECEGDE</sequence>
<dbReference type="STRING" id="523849.OCC_02967"/>
<reference evidence="1 2" key="1">
    <citation type="journal article" date="2012" name="J. Bacteriol.">
        <title>Genome sequence of the model hyperthermophilic archaeon Thermococcus litoralis NS-C.</title>
        <authorList>
            <person name="Gardner A.F."/>
            <person name="Kumar S."/>
            <person name="Perler F.B."/>
        </authorList>
    </citation>
    <scope>NUCLEOTIDE SEQUENCE [LARGE SCALE GENOMIC DNA]</scope>
    <source>
        <strain evidence="2">ATCC 51850 / DSM 5473 / JCM 8560 / NS-C</strain>
    </source>
</reference>